<dbReference type="Pfam" id="PF00343">
    <property type="entry name" value="Phosphorylase"/>
    <property type="match status" value="1"/>
</dbReference>
<name>A0AAJ1EJX7_9BACT</name>
<dbReference type="GO" id="GO:0008184">
    <property type="term" value="F:glycogen phosphorylase activity"/>
    <property type="evidence" value="ECO:0007669"/>
    <property type="project" value="InterPro"/>
</dbReference>
<dbReference type="SUPFAM" id="SSF53756">
    <property type="entry name" value="UDP-Glycosyltransferase/glycogen phosphorylase"/>
    <property type="match status" value="1"/>
</dbReference>
<organism evidence="2 3">
    <name type="scientific">Candidatus Methylomirabilis tolerans</name>
    <dbReference type="NCBI Taxonomy" id="3123416"/>
    <lineage>
        <taxon>Bacteria</taxon>
        <taxon>Candidatus Methylomirabilota</taxon>
        <taxon>Candidatus Methylomirabilia</taxon>
        <taxon>Candidatus Methylomirabilales</taxon>
        <taxon>Candidatus Methylomirabilaceae</taxon>
        <taxon>Candidatus Methylomirabilis</taxon>
    </lineage>
</organism>
<dbReference type="Gene3D" id="3.40.50.2000">
    <property type="entry name" value="Glycogen Phosphorylase B"/>
    <property type="match status" value="3"/>
</dbReference>
<comment type="caution">
    <text evidence="2">The sequence shown here is derived from an EMBL/GenBank/DDBJ whole genome shotgun (WGS) entry which is preliminary data.</text>
</comment>
<dbReference type="AlphaFoldDB" id="A0AAJ1EJX7"/>
<evidence type="ECO:0000256" key="1">
    <source>
        <dbReference type="ARBA" id="ARBA00006047"/>
    </source>
</evidence>
<dbReference type="EMBL" id="JAIOIU010000034">
    <property type="protein sequence ID" value="MBZ0159147.1"/>
    <property type="molecule type" value="Genomic_DNA"/>
</dbReference>
<dbReference type="InterPro" id="IPR000811">
    <property type="entry name" value="Glyco_trans_35"/>
</dbReference>
<dbReference type="InterPro" id="IPR052182">
    <property type="entry name" value="Glycogen/Maltodextrin_Phosph"/>
</dbReference>
<sequence length="570" mass="64351">MEVERPTPRTIAYFSMEVALESALPTYSGGLGVLAGDMLRSAADLGLSMVGVTLLHRKGYFSQRLDEEGRQYEEPATWPVDQLLHLTESTCQVEIEGRPVTIRAWRYLITGTSGTIVPVFLLDTDLPCNDPYDRTLTDYLYGGDQRYRLCQEVILGVGGVRMLRAMGYTQVFRFHMNEGHAALLALELLAEALKQTPQQQEDAVDLVKRLCVFTTHTPIPAGHDQFPLDLAQRILDANHWKALHTLVQPLGCCTGSLHMTCVGLHLSNYVNGVTKRHSEVSRTLFPNLAIGSITNGVHSATWTAPAFRILYDRYTPDWREDSFCLRYALGMPLNAIRQAHDEAKQLLIKEINRRTDAAFDQHAFTIGFARRATAYKRPDLLFFDPERLRRISIQHGPLQVIFSGKAHPKDDEGKTLIQKIFRWAKELAPEVKIAYLPNYDLDLGLLLTSGTDLWLNTPQPPHEASGTSGMKAAHNGVPSLSVLDGWWLEVPLEGVTGWAIGSRDNGTFERRDDKDAEELYGKLEDTILPLYYGNPDHWAELMRFTIALNASFFNTHRMIQEYVTHAYRDR</sequence>
<dbReference type="NCBIfam" id="TIGR02094">
    <property type="entry name" value="more_P_ylases"/>
    <property type="match status" value="1"/>
</dbReference>
<reference evidence="2 3" key="1">
    <citation type="journal article" date="2021" name="bioRxiv">
        <title>Unraveling nitrogen, sulfur and carbon metabolic pathways and microbial community transcriptional responses to substrate deprivation and toxicity stresses in a bioreactor mimicking anoxic brackish coastal sediment conditions.</title>
        <authorList>
            <person name="Martins P.D."/>
            <person name="Echeveste M.J."/>
            <person name="Arshad A."/>
            <person name="Kurth J."/>
            <person name="Ouboter H."/>
            <person name="Jetten M.S.M."/>
            <person name="Welte C.U."/>
        </authorList>
    </citation>
    <scope>NUCLEOTIDE SEQUENCE [LARGE SCALE GENOMIC DNA]</scope>
    <source>
        <strain evidence="2">MAG_38</strain>
    </source>
</reference>
<evidence type="ECO:0000313" key="3">
    <source>
        <dbReference type="Proteomes" id="UP001197609"/>
    </source>
</evidence>
<accession>A0AAJ1EJX7</accession>
<proteinExistence type="inferred from homology"/>
<dbReference type="Proteomes" id="UP001197609">
    <property type="component" value="Unassembled WGS sequence"/>
</dbReference>
<dbReference type="PANTHER" id="PTHR42655">
    <property type="entry name" value="GLYCOGEN PHOSPHORYLASE"/>
    <property type="match status" value="1"/>
</dbReference>
<gene>
    <name evidence="2" type="primary">glgP</name>
    <name evidence="2" type="ORF">K8G79_03220</name>
</gene>
<dbReference type="PANTHER" id="PTHR42655:SF1">
    <property type="entry name" value="GLYCOGEN PHOSPHORYLASE"/>
    <property type="match status" value="1"/>
</dbReference>
<comment type="similarity">
    <text evidence="1">Belongs to the glycogen phosphorylase family.</text>
</comment>
<dbReference type="GO" id="GO:0005975">
    <property type="term" value="P:carbohydrate metabolic process"/>
    <property type="evidence" value="ECO:0007669"/>
    <property type="project" value="InterPro"/>
</dbReference>
<dbReference type="GO" id="GO:0030170">
    <property type="term" value="F:pyridoxal phosphate binding"/>
    <property type="evidence" value="ECO:0007669"/>
    <property type="project" value="InterPro"/>
</dbReference>
<dbReference type="InterPro" id="IPR011834">
    <property type="entry name" value="Agluc_phsphrylas"/>
</dbReference>
<protein>
    <submittedName>
        <fullName evidence="2">Alpha-glucan family phosphorylase</fullName>
    </submittedName>
</protein>
<evidence type="ECO:0000313" key="2">
    <source>
        <dbReference type="EMBL" id="MBZ0159147.1"/>
    </source>
</evidence>